<keyword evidence="4 9" id="KW-1133">Transmembrane helix</keyword>
<keyword evidence="6 9" id="KW-0472">Membrane</keyword>
<dbReference type="EMBL" id="SKCS01000408">
    <property type="protein sequence ID" value="TNN08463.1"/>
    <property type="molecule type" value="Genomic_DNA"/>
</dbReference>
<evidence type="ECO:0000256" key="3">
    <source>
        <dbReference type="ARBA" id="ARBA00022692"/>
    </source>
</evidence>
<dbReference type="Proteomes" id="UP000311919">
    <property type="component" value="Unassembled WGS sequence"/>
</dbReference>
<keyword evidence="2" id="KW-0813">Transport</keyword>
<evidence type="ECO:0000256" key="7">
    <source>
        <dbReference type="ARBA" id="ARBA00023180"/>
    </source>
</evidence>
<evidence type="ECO:0000256" key="5">
    <source>
        <dbReference type="ARBA" id="ARBA00023065"/>
    </source>
</evidence>
<reference evidence="10 11" key="1">
    <citation type="submission" date="2019-03" db="EMBL/GenBank/DDBJ databases">
        <title>An improved genome assembly of the fluke Schistosoma japonicum.</title>
        <authorList>
            <person name="Hu W."/>
            <person name="Luo F."/>
            <person name="Yin M."/>
            <person name="Mo X."/>
            <person name="Sun C."/>
            <person name="Wu Q."/>
            <person name="Zhu B."/>
            <person name="Xiang M."/>
            <person name="Wang J."/>
            <person name="Wang Y."/>
            <person name="Zhang T."/>
            <person name="Xu B."/>
            <person name="Zheng H."/>
            <person name="Feng Z."/>
        </authorList>
    </citation>
    <scope>NUCLEOTIDE SEQUENCE [LARGE SCALE GENOMIC DNA]</scope>
    <source>
        <strain evidence="10">HuSjv2</strain>
        <tissue evidence="10">Worms</tissue>
    </source>
</reference>
<protein>
    <submittedName>
        <fullName evidence="10">Calcium-activated potassium channel subunit beta-2</fullName>
    </submittedName>
</protein>
<name>A0A4Z2CW83_SCHJA</name>
<dbReference type="PANTHER" id="PTHR10258">
    <property type="entry name" value="CALCIUM-ACTIVATED POTASSIUM CHANNEL SUBUNIT BETA"/>
    <property type="match status" value="1"/>
</dbReference>
<evidence type="ECO:0000313" key="10">
    <source>
        <dbReference type="EMBL" id="TNN08463.1"/>
    </source>
</evidence>
<evidence type="ECO:0000256" key="8">
    <source>
        <dbReference type="ARBA" id="ARBA00023303"/>
    </source>
</evidence>
<accession>A0A4Z2CW83</accession>
<comment type="subcellular location">
    <subcellularLocation>
        <location evidence="1">Membrane</location>
        <topology evidence="1">Multi-pass membrane protein</topology>
    </subcellularLocation>
</comment>
<evidence type="ECO:0000256" key="6">
    <source>
        <dbReference type="ARBA" id="ARBA00023136"/>
    </source>
</evidence>
<dbReference type="AlphaFoldDB" id="A0A4Z2CW83"/>
<evidence type="ECO:0000313" key="11">
    <source>
        <dbReference type="Proteomes" id="UP000311919"/>
    </source>
</evidence>
<gene>
    <name evidence="10" type="ORF">EWB00_007000</name>
</gene>
<dbReference type="OrthoDB" id="5962477at2759"/>
<evidence type="ECO:0000256" key="1">
    <source>
        <dbReference type="ARBA" id="ARBA00004141"/>
    </source>
</evidence>
<organism evidence="10 11">
    <name type="scientific">Schistosoma japonicum</name>
    <name type="common">Blood fluke</name>
    <dbReference type="NCBI Taxonomy" id="6182"/>
    <lineage>
        <taxon>Eukaryota</taxon>
        <taxon>Metazoa</taxon>
        <taxon>Spiralia</taxon>
        <taxon>Lophotrochozoa</taxon>
        <taxon>Platyhelminthes</taxon>
        <taxon>Trematoda</taxon>
        <taxon>Digenea</taxon>
        <taxon>Strigeidida</taxon>
        <taxon>Schistosomatoidea</taxon>
        <taxon>Schistosomatidae</taxon>
        <taxon>Schistosoma</taxon>
    </lineage>
</organism>
<dbReference type="Pfam" id="PF03185">
    <property type="entry name" value="CaKB"/>
    <property type="match status" value="1"/>
</dbReference>
<keyword evidence="8 10" id="KW-0407">Ion channel</keyword>
<dbReference type="GO" id="GO:0015459">
    <property type="term" value="F:potassium channel regulator activity"/>
    <property type="evidence" value="ECO:0007669"/>
    <property type="project" value="TreeGrafter"/>
</dbReference>
<dbReference type="InterPro" id="IPR003930">
    <property type="entry name" value="K_chnl_Ca-activ_BK_bsu"/>
</dbReference>
<dbReference type="PANTHER" id="PTHR10258:SF8">
    <property type="entry name" value="CALCIUM-ACTIVATED POTASSIUM CHANNEL BK ALPHA SUBUNIT DOMAIN-CONTAINING PROTEIN"/>
    <property type="match status" value="1"/>
</dbReference>
<keyword evidence="3 9" id="KW-0812">Transmembrane</keyword>
<keyword evidence="11" id="KW-1185">Reference proteome</keyword>
<comment type="caution">
    <text evidence="10">The sequence shown here is derived from an EMBL/GenBank/DDBJ whole genome shotgun (WGS) entry which is preliminary data.</text>
</comment>
<keyword evidence="7" id="KW-0325">Glycoprotein</keyword>
<dbReference type="GO" id="GO:0005513">
    <property type="term" value="P:detection of calcium ion"/>
    <property type="evidence" value="ECO:0007669"/>
    <property type="project" value="TreeGrafter"/>
</dbReference>
<sequence>MRIMTSRQLCLSLPESYQINSIKIIYLTCATVITTTFIVECILIHLVVQPYFHESAFTHTNCSFLHAYIVRTDVKCENKCSKDRSKFPCLKVIVQYLSGNKNHTVILFDNIATYNHYKLLGCATSACHHRDMDNTEWVEKFQRRIRLQRHFRCYVHATHEDEALLYKFYTFTSVFHAVFWPISLFLISSICLLLIYIMDKCRVWTGDQDVIV</sequence>
<feature type="transmembrane region" description="Helical" evidence="9">
    <location>
        <begin position="24"/>
        <end position="48"/>
    </location>
</feature>
<keyword evidence="5" id="KW-0406">Ion transport</keyword>
<evidence type="ECO:0000256" key="4">
    <source>
        <dbReference type="ARBA" id="ARBA00022989"/>
    </source>
</evidence>
<dbReference type="GO" id="GO:0008076">
    <property type="term" value="C:voltage-gated potassium channel complex"/>
    <property type="evidence" value="ECO:0007669"/>
    <property type="project" value="TreeGrafter"/>
</dbReference>
<evidence type="ECO:0000256" key="2">
    <source>
        <dbReference type="ARBA" id="ARBA00022448"/>
    </source>
</evidence>
<feature type="transmembrane region" description="Helical" evidence="9">
    <location>
        <begin position="174"/>
        <end position="197"/>
    </location>
</feature>
<dbReference type="GO" id="GO:0015269">
    <property type="term" value="F:calcium-activated potassium channel activity"/>
    <property type="evidence" value="ECO:0007669"/>
    <property type="project" value="InterPro"/>
</dbReference>
<proteinExistence type="predicted"/>
<evidence type="ECO:0000256" key="9">
    <source>
        <dbReference type="SAM" id="Phobius"/>
    </source>
</evidence>